<evidence type="ECO:0000256" key="3">
    <source>
        <dbReference type="ARBA" id="ARBA00022692"/>
    </source>
</evidence>
<feature type="transmembrane region" description="Helical" evidence="6">
    <location>
        <begin position="53"/>
        <end position="74"/>
    </location>
</feature>
<dbReference type="AlphaFoldDB" id="A0A7Y9S8K8"/>
<dbReference type="InterPro" id="IPR007267">
    <property type="entry name" value="GtrA_DPMS_TM"/>
</dbReference>
<evidence type="ECO:0000259" key="7">
    <source>
        <dbReference type="Pfam" id="PF04138"/>
    </source>
</evidence>
<feature type="transmembrane region" description="Helical" evidence="6">
    <location>
        <begin position="12"/>
        <end position="33"/>
    </location>
</feature>
<proteinExistence type="inferred from homology"/>
<dbReference type="GO" id="GO:0005886">
    <property type="term" value="C:plasma membrane"/>
    <property type="evidence" value="ECO:0007669"/>
    <property type="project" value="TreeGrafter"/>
</dbReference>
<dbReference type="RefSeq" id="WP_179390190.1">
    <property type="nucleotide sequence ID" value="NZ_JACBYQ010000002.1"/>
</dbReference>
<dbReference type="InterPro" id="IPR051401">
    <property type="entry name" value="GtrA_CellWall_Glycosyl"/>
</dbReference>
<name>A0A7Y9S8K8_9MICC</name>
<dbReference type="EMBL" id="JACBYQ010000002">
    <property type="protein sequence ID" value="NYE96545.1"/>
    <property type="molecule type" value="Genomic_DNA"/>
</dbReference>
<comment type="similarity">
    <text evidence="2">Belongs to the GtrA family.</text>
</comment>
<dbReference type="Pfam" id="PF04138">
    <property type="entry name" value="GtrA_DPMS_TM"/>
    <property type="match status" value="1"/>
</dbReference>
<evidence type="ECO:0000256" key="4">
    <source>
        <dbReference type="ARBA" id="ARBA00022989"/>
    </source>
</evidence>
<keyword evidence="5 6" id="KW-0472">Membrane</keyword>
<keyword evidence="9" id="KW-1185">Reference proteome</keyword>
<evidence type="ECO:0000256" key="6">
    <source>
        <dbReference type="SAM" id="Phobius"/>
    </source>
</evidence>
<keyword evidence="4 6" id="KW-1133">Transmembrane helix</keyword>
<evidence type="ECO:0000256" key="2">
    <source>
        <dbReference type="ARBA" id="ARBA00009399"/>
    </source>
</evidence>
<dbReference type="PANTHER" id="PTHR38459:SF1">
    <property type="entry name" value="PROPHAGE BACTOPRENOL-LINKED GLUCOSE TRANSLOCASE HOMOLOG"/>
    <property type="match status" value="1"/>
</dbReference>
<feature type="transmembrane region" description="Helical" evidence="6">
    <location>
        <begin position="116"/>
        <end position="137"/>
    </location>
</feature>
<evidence type="ECO:0000256" key="5">
    <source>
        <dbReference type="ARBA" id="ARBA00023136"/>
    </source>
</evidence>
<organism evidence="8 9">
    <name type="scientific">Psychromicrobium silvestre</name>
    <dbReference type="NCBI Taxonomy" id="1645614"/>
    <lineage>
        <taxon>Bacteria</taxon>
        <taxon>Bacillati</taxon>
        <taxon>Actinomycetota</taxon>
        <taxon>Actinomycetes</taxon>
        <taxon>Micrococcales</taxon>
        <taxon>Micrococcaceae</taxon>
        <taxon>Psychromicrobium</taxon>
    </lineage>
</organism>
<comment type="caution">
    <text evidence="8">The sequence shown here is derived from an EMBL/GenBank/DDBJ whole genome shotgun (WGS) entry which is preliminary data.</text>
</comment>
<accession>A0A7Y9S8K8</accession>
<gene>
    <name evidence="8" type="ORF">FHU41_002795</name>
</gene>
<evidence type="ECO:0000313" key="8">
    <source>
        <dbReference type="EMBL" id="NYE96545.1"/>
    </source>
</evidence>
<protein>
    <submittedName>
        <fullName evidence="8">Putative flippase GtrA</fullName>
    </submittedName>
</protein>
<dbReference type="PANTHER" id="PTHR38459">
    <property type="entry name" value="PROPHAGE BACTOPRENOL-LINKED GLUCOSE TRANSLOCASE HOMOLOG"/>
    <property type="match status" value="1"/>
</dbReference>
<evidence type="ECO:0000256" key="1">
    <source>
        <dbReference type="ARBA" id="ARBA00004141"/>
    </source>
</evidence>
<dbReference type="Proteomes" id="UP000521748">
    <property type="component" value="Unassembled WGS sequence"/>
</dbReference>
<sequence>MIQTVFQRVQGLVALLWREVAKFGVVGGLGWVIDNGLFTLLWHGPMSDSTLKARVISSSVAILFSWFANRYWTFRHRRGDKPWREFFLFIVMSLIGMGIAVGCQYISRYVLGFETYAADFISGGVIGLILGTIFRFLTYRFFVFTEELDAEPEFAHDHELVEAKDGHREAVRD</sequence>
<feature type="domain" description="GtrA/DPMS transmembrane" evidence="7">
    <location>
        <begin position="22"/>
        <end position="144"/>
    </location>
</feature>
<reference evidence="8 9" key="1">
    <citation type="submission" date="2020-07" db="EMBL/GenBank/DDBJ databases">
        <title>Sequencing the genomes of 1000 actinobacteria strains.</title>
        <authorList>
            <person name="Klenk H.-P."/>
        </authorList>
    </citation>
    <scope>NUCLEOTIDE SEQUENCE [LARGE SCALE GENOMIC DNA]</scope>
    <source>
        <strain evidence="8 9">DSM 102047</strain>
    </source>
</reference>
<evidence type="ECO:0000313" key="9">
    <source>
        <dbReference type="Proteomes" id="UP000521748"/>
    </source>
</evidence>
<feature type="transmembrane region" description="Helical" evidence="6">
    <location>
        <begin position="86"/>
        <end position="110"/>
    </location>
</feature>
<comment type="subcellular location">
    <subcellularLocation>
        <location evidence="1">Membrane</location>
        <topology evidence="1">Multi-pass membrane protein</topology>
    </subcellularLocation>
</comment>
<keyword evidence="3 6" id="KW-0812">Transmembrane</keyword>
<dbReference type="GO" id="GO:0000271">
    <property type="term" value="P:polysaccharide biosynthetic process"/>
    <property type="evidence" value="ECO:0007669"/>
    <property type="project" value="InterPro"/>
</dbReference>